<reference evidence="4" key="1">
    <citation type="submission" date="2010-02" db="EMBL/GenBank/DDBJ databases">
        <title>Complete sequence of Ferroglobus placidus DSM 10642.</title>
        <authorList>
            <consortium name="US DOE Joint Genome Institute"/>
            <person name="Lucas S."/>
            <person name="Copeland A."/>
            <person name="Lapidus A."/>
            <person name="Cheng J.-F."/>
            <person name="Bruce D."/>
            <person name="Goodwin L."/>
            <person name="Pitluck S."/>
            <person name="Saunders E."/>
            <person name="Brettin T."/>
            <person name="Detter J.C."/>
            <person name="Han C."/>
            <person name="Tapia R."/>
            <person name="Larimer F."/>
            <person name="Land M."/>
            <person name="Hauser L."/>
            <person name="Kyrpides N."/>
            <person name="Ivanova N."/>
            <person name="Holmes D."/>
            <person name="Lovley D."/>
            <person name="Kyrpides N."/>
            <person name="Anderson I.J."/>
            <person name="Woyke T."/>
        </authorList>
    </citation>
    <scope>NUCLEOTIDE SEQUENCE [LARGE SCALE GENOMIC DNA]</scope>
    <source>
        <strain evidence="4">DSM 10642 / AEDII12DO</strain>
    </source>
</reference>
<keyword evidence="4" id="KW-1185">Reference proteome</keyword>
<protein>
    <submittedName>
        <fullName evidence="3">Uncharacterized protein</fullName>
    </submittedName>
</protein>
<evidence type="ECO:0000313" key="3">
    <source>
        <dbReference type="EMBL" id="ADC65686.1"/>
    </source>
</evidence>
<evidence type="ECO:0000256" key="2">
    <source>
        <dbReference type="SAM" id="Phobius"/>
    </source>
</evidence>
<reference evidence="3 4" key="2">
    <citation type="journal article" date="2011" name="Stand. Genomic Sci.">
        <title>Complete genome sequence of Ferroglobus placidus AEDII12DO.</title>
        <authorList>
            <person name="Anderson I."/>
            <person name="Risso C."/>
            <person name="Holmes D."/>
            <person name="Lucas S."/>
            <person name="Copeland A."/>
            <person name="Lapidus A."/>
            <person name="Cheng J.F."/>
            <person name="Bruce D."/>
            <person name="Goodwin L."/>
            <person name="Pitluck S."/>
            <person name="Saunders E."/>
            <person name="Brettin T."/>
            <person name="Detter J.C."/>
            <person name="Han C."/>
            <person name="Tapia R."/>
            <person name="Larimer F."/>
            <person name="Land M."/>
            <person name="Hauser L."/>
            <person name="Woyke T."/>
            <person name="Lovley D."/>
            <person name="Kyrpides N."/>
            <person name="Ivanova N."/>
        </authorList>
    </citation>
    <scope>NUCLEOTIDE SEQUENCE [LARGE SCALE GENOMIC DNA]</scope>
    <source>
        <strain evidence="4">DSM 10642 / AEDII12DO</strain>
    </source>
</reference>
<dbReference type="OrthoDB" id="121941at2157"/>
<evidence type="ECO:0000313" key="4">
    <source>
        <dbReference type="Proteomes" id="UP000002613"/>
    </source>
</evidence>
<feature type="region of interest" description="Disordered" evidence="1">
    <location>
        <begin position="411"/>
        <end position="435"/>
    </location>
</feature>
<keyword evidence="2" id="KW-0812">Transmembrane</keyword>
<dbReference type="STRING" id="589924.Ferp_1535"/>
<dbReference type="GeneID" id="8779055"/>
<keyword evidence="2" id="KW-0472">Membrane</keyword>
<dbReference type="EMBL" id="CP001899">
    <property type="protein sequence ID" value="ADC65686.1"/>
    <property type="molecule type" value="Genomic_DNA"/>
</dbReference>
<accession>D3RYX3</accession>
<dbReference type="KEGG" id="fpl:Ferp_1535"/>
<dbReference type="RefSeq" id="WP_012966026.1">
    <property type="nucleotide sequence ID" value="NC_013849.1"/>
</dbReference>
<name>D3RYX3_FERPA</name>
<dbReference type="HOGENOM" id="CLU_762078_0_0_2"/>
<gene>
    <name evidence="3" type="ordered locus">Ferp_1535</name>
</gene>
<evidence type="ECO:0000256" key="1">
    <source>
        <dbReference type="SAM" id="MobiDB-lite"/>
    </source>
</evidence>
<organism evidence="3 4">
    <name type="scientific">Ferroglobus placidus (strain DSM 10642 / AEDII12DO)</name>
    <dbReference type="NCBI Taxonomy" id="589924"/>
    <lineage>
        <taxon>Archaea</taxon>
        <taxon>Methanobacteriati</taxon>
        <taxon>Methanobacteriota</taxon>
        <taxon>Archaeoglobi</taxon>
        <taxon>Archaeoglobales</taxon>
        <taxon>Archaeoglobaceae</taxon>
        <taxon>Ferroglobus</taxon>
    </lineage>
</organism>
<dbReference type="Proteomes" id="UP000002613">
    <property type="component" value="Chromosome"/>
</dbReference>
<proteinExistence type="predicted"/>
<sequence length="435" mass="49159">MNDKALSPVLGFVLVFAIIIAGIGMVQTLFVPAWMKSEEAKHYFKLKEEFEKLDDKIIEAGNFKYSSLDLPTTLRYSKYPFLMTPNVVSSEVWVEEIGKIRIFVNGSSEPVELPLKLIGLRPNYLYSQMNPEVFVLGCYFSLGEKASLIEPFEIVSDNSAYILVSDLEKAGEQMRFYGNHRAYEEANWVNISLYPEKLDKYGGLLEELKKLLDELNVTSSVGNNFLNFSTKDKVVHLYTASDSEVRLNDLIKQSAVGDGDRFKITLGNSSHDFYTYNETGQQLNYNETFTVSKSNNQEWLAGGTLYITGYTPYSNSIMNVTIEYVYCASPDNNKNDKESCDVDEFDRVTVNTPWRTFSDGYFQFPVTVALAYRVKGGADTQFGMPYWINVTIEDPNGGKTVIPIFIGEEIQPKSGSNSSSSNEEESKKKKSTYND</sequence>
<dbReference type="PaxDb" id="589924-Ferp_1535"/>
<keyword evidence="2" id="KW-1133">Transmembrane helix</keyword>
<dbReference type="AlphaFoldDB" id="D3RYX3"/>
<feature type="transmembrane region" description="Helical" evidence="2">
    <location>
        <begin position="12"/>
        <end position="35"/>
    </location>
</feature>
<dbReference type="eggNOG" id="arCOG02916">
    <property type="taxonomic scope" value="Archaea"/>
</dbReference>